<sequence length="65" mass="7009">MAIQNLSIRDALKEDSLFNELSAEDLAKLSGTVEITEYQAGQLIFQKGDPATCCFVLVSGDSGQK</sequence>
<proteinExistence type="predicted"/>
<gene>
    <name evidence="1" type="ORF">ICHIAU1_00760</name>
</gene>
<dbReference type="InterPro" id="IPR018490">
    <property type="entry name" value="cNMP-bd_dom_sf"/>
</dbReference>
<dbReference type="AlphaFoldDB" id="A0A679HYN3"/>
<dbReference type="InterPro" id="IPR014710">
    <property type="entry name" value="RmlC-like_jellyroll"/>
</dbReference>
<organism evidence="1 2">
    <name type="scientific">Fluviibacter phosphoraccumulans</name>
    <dbReference type="NCBI Taxonomy" id="1751046"/>
    <lineage>
        <taxon>Bacteria</taxon>
        <taxon>Pseudomonadati</taxon>
        <taxon>Pseudomonadota</taxon>
        <taxon>Betaproteobacteria</taxon>
        <taxon>Rhodocyclales</taxon>
        <taxon>Fluviibacteraceae</taxon>
        <taxon>Fluviibacter</taxon>
    </lineage>
</organism>
<dbReference type="EMBL" id="AP022345">
    <property type="protein sequence ID" value="BBU67793.1"/>
    <property type="molecule type" value="Genomic_DNA"/>
</dbReference>
<evidence type="ECO:0000313" key="2">
    <source>
        <dbReference type="Proteomes" id="UP000463961"/>
    </source>
</evidence>
<keyword evidence="2" id="KW-1185">Reference proteome</keyword>
<reference evidence="2" key="1">
    <citation type="submission" date="2020-01" db="EMBL/GenBank/DDBJ databases">
        <title>Phosphoaccumulans saitamaens gen. nov., sp. nov., a polyphosphate accumulating bacterium isolated from surface river water.</title>
        <authorList>
            <person name="Watanabe K."/>
            <person name="Suda W."/>
        </authorList>
    </citation>
    <scope>NUCLEOTIDE SEQUENCE [LARGE SCALE GENOMIC DNA]</scope>
    <source>
        <strain evidence="2">ICHIAU1</strain>
    </source>
</reference>
<evidence type="ECO:0000313" key="1">
    <source>
        <dbReference type="EMBL" id="BBU67793.1"/>
    </source>
</evidence>
<name>A0A679HYN3_9RHOO</name>
<dbReference type="Gene3D" id="2.60.120.10">
    <property type="entry name" value="Jelly Rolls"/>
    <property type="match status" value="1"/>
</dbReference>
<dbReference type="RefSeq" id="WP_162049234.1">
    <property type="nucleotide sequence ID" value="NZ_AP022347.1"/>
</dbReference>
<dbReference type="Proteomes" id="UP000463961">
    <property type="component" value="Chromosome"/>
</dbReference>
<dbReference type="CDD" id="cd00038">
    <property type="entry name" value="CAP_ED"/>
    <property type="match status" value="1"/>
</dbReference>
<dbReference type="PROSITE" id="PS50042">
    <property type="entry name" value="CNMP_BINDING_3"/>
    <property type="match status" value="1"/>
</dbReference>
<protein>
    <submittedName>
        <fullName evidence="1">Uncharacterized protein</fullName>
    </submittedName>
</protein>
<dbReference type="InterPro" id="IPR000595">
    <property type="entry name" value="cNMP-bd_dom"/>
</dbReference>
<dbReference type="SUPFAM" id="SSF51206">
    <property type="entry name" value="cAMP-binding domain-like"/>
    <property type="match status" value="1"/>
</dbReference>
<accession>A0A679HYN3</accession>